<dbReference type="Gene3D" id="3.40.50.720">
    <property type="entry name" value="NAD(P)-binding Rossmann-like Domain"/>
    <property type="match status" value="1"/>
</dbReference>
<dbReference type="GO" id="GO:0016491">
    <property type="term" value="F:oxidoreductase activity"/>
    <property type="evidence" value="ECO:0007669"/>
    <property type="project" value="UniProtKB-KW"/>
</dbReference>
<evidence type="ECO:0000313" key="3">
    <source>
        <dbReference type="EMBL" id="AFY00777.1"/>
    </source>
</evidence>
<dbReference type="FunFam" id="3.40.50.720:FF:000084">
    <property type="entry name" value="Short-chain dehydrogenase reductase"/>
    <property type="match status" value="1"/>
</dbReference>
<dbReference type="PRINTS" id="PR00081">
    <property type="entry name" value="GDHRDH"/>
</dbReference>
<reference evidence="3 4" key="1">
    <citation type="journal article" date="2012" name="BMC Genomics">
        <title>Genome analysis of a simultaneously predatory and prey-independent, novel Bdellovibrio bacteriovorus from the River Tiber, supports in silico predictions of both ancient and recent lateral gene transfer from diverse bacteria.</title>
        <authorList>
            <person name="Hobley L."/>
            <person name="Lerner T.R."/>
            <person name="Williams L.E."/>
            <person name="Lambert C."/>
            <person name="Till R."/>
            <person name="Milner D.S."/>
            <person name="Basford S.M."/>
            <person name="Capeness M.J."/>
            <person name="Fenton A.K."/>
            <person name="Atterbury R.J."/>
            <person name="Harris M.A."/>
            <person name="Sockett R.E."/>
        </authorList>
    </citation>
    <scope>NUCLEOTIDE SEQUENCE [LARGE SCALE GENOMIC DNA]</scope>
    <source>
        <strain evidence="3 4">Tiberius</strain>
    </source>
</reference>
<dbReference type="RefSeq" id="WP_015090243.1">
    <property type="nucleotide sequence ID" value="NC_019567.1"/>
</dbReference>
<keyword evidence="2" id="KW-0560">Oxidoreductase</keyword>
<evidence type="ECO:0000256" key="2">
    <source>
        <dbReference type="ARBA" id="ARBA00023002"/>
    </source>
</evidence>
<dbReference type="PRINTS" id="PR00080">
    <property type="entry name" value="SDRFAMILY"/>
</dbReference>
<dbReference type="STRING" id="1069642.Bdt_1077"/>
<name>K7ZES0_BDEBC</name>
<dbReference type="OrthoDB" id="5298949at2"/>
<dbReference type="NCBIfam" id="NF005559">
    <property type="entry name" value="PRK07231.1"/>
    <property type="match status" value="1"/>
</dbReference>
<proteinExistence type="inferred from homology"/>
<dbReference type="PANTHER" id="PTHR24321">
    <property type="entry name" value="DEHYDROGENASES, SHORT CHAIN"/>
    <property type="match status" value="1"/>
</dbReference>
<sequence>MLFKFKKSPSLAYATFGYYRQRLKYNPHPLEETVNTGKAYDFNGKVAVVTGGASGMGRASCLAFAQSGAKVAIIDEHKENGLETVRLIESKGGKAIFYECDVSKGDVVKKAFEQIWQDFGRLDYAYNNAGIEGDEGSTDVCTEENFKRLIDVHLFGVWVCMKYEIPLMLKSGGGSIVNCSSAVGLVGMPGNPGYVAAKHGIIGATKAAALEFATAGIRVNAICPGVIKTPMFERIRTQKGQIIPFELFLRNEPIGRFGEPEEIGSAVMWLCSNESAFVTGHALSVDGGWVTQ</sequence>
<organism evidence="3 4">
    <name type="scientific">Bdellovibrio bacteriovorus str. Tiberius</name>
    <dbReference type="NCBI Taxonomy" id="1069642"/>
    <lineage>
        <taxon>Bacteria</taxon>
        <taxon>Pseudomonadati</taxon>
        <taxon>Bdellovibrionota</taxon>
        <taxon>Bdellovibrionia</taxon>
        <taxon>Bdellovibrionales</taxon>
        <taxon>Pseudobdellovibrionaceae</taxon>
        <taxon>Bdellovibrio</taxon>
    </lineage>
</organism>
<dbReference type="SUPFAM" id="SSF51735">
    <property type="entry name" value="NAD(P)-binding Rossmann-fold domains"/>
    <property type="match status" value="1"/>
</dbReference>
<dbReference type="EMBL" id="CP002930">
    <property type="protein sequence ID" value="AFY00777.1"/>
    <property type="molecule type" value="Genomic_DNA"/>
</dbReference>
<evidence type="ECO:0000313" key="4">
    <source>
        <dbReference type="Proteomes" id="UP000010074"/>
    </source>
</evidence>
<accession>K7ZES0</accession>
<dbReference type="Pfam" id="PF13561">
    <property type="entry name" value="adh_short_C2"/>
    <property type="match status" value="1"/>
</dbReference>
<dbReference type="Proteomes" id="UP000010074">
    <property type="component" value="Chromosome"/>
</dbReference>
<dbReference type="InterPro" id="IPR002347">
    <property type="entry name" value="SDR_fam"/>
</dbReference>
<dbReference type="AlphaFoldDB" id="K7ZES0"/>
<dbReference type="InterPro" id="IPR036291">
    <property type="entry name" value="NAD(P)-bd_dom_sf"/>
</dbReference>
<dbReference type="PANTHER" id="PTHR24321:SF8">
    <property type="entry name" value="ESTRADIOL 17-BETA-DEHYDROGENASE 8-RELATED"/>
    <property type="match status" value="1"/>
</dbReference>
<comment type="similarity">
    <text evidence="1">Belongs to the short-chain dehydrogenases/reductases (SDR) family.</text>
</comment>
<dbReference type="KEGG" id="bbat:Bdt_1077"/>
<gene>
    <name evidence="3" type="primary">linC</name>
    <name evidence="3" type="ORF">Bdt_1077</name>
</gene>
<evidence type="ECO:0000256" key="1">
    <source>
        <dbReference type="ARBA" id="ARBA00006484"/>
    </source>
</evidence>
<dbReference type="PATRIC" id="fig|1069642.3.peg.1062"/>
<dbReference type="HOGENOM" id="CLU_010194_1_0_7"/>
<protein>
    <submittedName>
        <fullName evidence="3">2,5-dichloro-2,5-cyclohexadiene-1,4-diol dehydrogenase</fullName>
    </submittedName>
</protein>